<name>A0A081C7T1_VECG1</name>
<dbReference type="HOGENOM" id="CLU_2598879_0_0_0"/>
<dbReference type="Proteomes" id="UP000030661">
    <property type="component" value="Unassembled WGS sequence"/>
</dbReference>
<proteinExistence type="predicted"/>
<accession>A0A081C7T1</accession>
<dbReference type="EMBL" id="DF820474">
    <property type="protein sequence ID" value="GAK60636.1"/>
    <property type="molecule type" value="Genomic_DNA"/>
</dbReference>
<protein>
    <submittedName>
        <fullName evidence="1">Uncharacterized protein</fullName>
    </submittedName>
</protein>
<gene>
    <name evidence="1" type="ORF">U27_00533</name>
</gene>
<organism evidence="1">
    <name type="scientific">Vecturithrix granuli</name>
    <dbReference type="NCBI Taxonomy" id="1499967"/>
    <lineage>
        <taxon>Bacteria</taxon>
        <taxon>Candidatus Moduliflexota</taxon>
        <taxon>Candidatus Vecturitrichia</taxon>
        <taxon>Candidatus Vecturitrichales</taxon>
        <taxon>Candidatus Vecturitrichaceae</taxon>
        <taxon>Candidatus Vecturithrix</taxon>
    </lineage>
</organism>
<dbReference type="STRING" id="1499967.U27_00533"/>
<reference evidence="1" key="1">
    <citation type="journal article" date="2015" name="PeerJ">
        <title>First genomic representation of candidate bacterial phylum KSB3 points to enhanced environmental sensing as a trigger of wastewater bulking.</title>
        <authorList>
            <person name="Sekiguchi Y."/>
            <person name="Ohashi A."/>
            <person name="Parks D.H."/>
            <person name="Yamauchi T."/>
            <person name="Tyson G.W."/>
            <person name="Hugenholtz P."/>
        </authorList>
    </citation>
    <scope>NUCLEOTIDE SEQUENCE [LARGE SCALE GENOMIC DNA]</scope>
</reference>
<keyword evidence="2" id="KW-1185">Reference proteome</keyword>
<evidence type="ECO:0000313" key="1">
    <source>
        <dbReference type="EMBL" id="GAK60636.1"/>
    </source>
</evidence>
<dbReference type="AlphaFoldDB" id="A0A081C7T1"/>
<sequence length="79" mass="9178">MNAALKTLFVRRDGSKTENIACIIRFKKYVLNVLHNPMRQSYEKKYDFCRYWRSTVRSAYRELDAQGISAIIAGNLSVS</sequence>
<evidence type="ECO:0000313" key="2">
    <source>
        <dbReference type="Proteomes" id="UP000030661"/>
    </source>
</evidence>